<evidence type="ECO:0000256" key="2">
    <source>
        <dbReference type="SAM" id="Phobius"/>
    </source>
</evidence>
<dbReference type="EMBL" id="JAZGSY010000128">
    <property type="protein sequence ID" value="KAL1840073.1"/>
    <property type="molecule type" value="Genomic_DNA"/>
</dbReference>
<keyword evidence="4" id="KW-1185">Reference proteome</keyword>
<evidence type="ECO:0000256" key="1">
    <source>
        <dbReference type="SAM" id="MobiDB-lite"/>
    </source>
</evidence>
<dbReference type="InterPro" id="IPR028000">
    <property type="entry name" value="Pma1"/>
</dbReference>
<organism evidence="3 4">
    <name type="scientific">Humicola insolens</name>
    <name type="common">Soft-rot fungus</name>
    <dbReference type="NCBI Taxonomy" id="85995"/>
    <lineage>
        <taxon>Eukaryota</taxon>
        <taxon>Fungi</taxon>
        <taxon>Dikarya</taxon>
        <taxon>Ascomycota</taxon>
        <taxon>Pezizomycotina</taxon>
        <taxon>Sordariomycetes</taxon>
        <taxon>Sordariomycetidae</taxon>
        <taxon>Sordariales</taxon>
        <taxon>Chaetomiaceae</taxon>
        <taxon>Mycothermus</taxon>
    </lineage>
</organism>
<feature type="region of interest" description="Disordered" evidence="1">
    <location>
        <begin position="130"/>
        <end position="164"/>
    </location>
</feature>
<evidence type="ECO:0000313" key="4">
    <source>
        <dbReference type="Proteomes" id="UP001583172"/>
    </source>
</evidence>
<gene>
    <name evidence="3" type="ORF">VTJ49DRAFT_808</name>
</gene>
<dbReference type="Pfam" id="PF14610">
    <property type="entry name" value="Psg1"/>
    <property type="match status" value="1"/>
</dbReference>
<accession>A0ABR3VEF8</accession>
<protein>
    <submittedName>
        <fullName evidence="3">Uncharacterized protein</fullName>
    </submittedName>
</protein>
<name>A0ABR3VEF8_HUMIN</name>
<sequence length="292" mass="30905">MCDNGPDTPFCSPLSGTEVQTGETLETDILKVTWNPLFFSPTSDQPADEIFVQADFLLPSDNNSPPQHAGFTSTALDPGAGAFRWPVLDTLLPGNSTSATAVLSIAAPLPTISRNGSFIRIGRGTNRFPGPSVRILRTESNNNNNNLNPSNPSSSEQLDQLGPPPAPNPLAIALPIALGLLTAILMITFMMLKSRRPDLFARIFPNSGRKGGLPMVQQKGYGERQSWAQRTRRVGGRSVEIKVVTTDMEGARANAARMVGQPGFAEVGTVPGAGTGTVRFVGGVGGWPGGRV</sequence>
<proteinExistence type="predicted"/>
<feature type="compositionally biased region" description="Low complexity" evidence="1">
    <location>
        <begin position="140"/>
        <end position="155"/>
    </location>
</feature>
<reference evidence="3 4" key="1">
    <citation type="journal article" date="2024" name="Commun. Biol.">
        <title>Comparative genomic analysis of thermophilic fungi reveals convergent evolutionary adaptations and gene losses.</title>
        <authorList>
            <person name="Steindorff A.S."/>
            <person name="Aguilar-Pontes M.V."/>
            <person name="Robinson A.J."/>
            <person name="Andreopoulos B."/>
            <person name="LaButti K."/>
            <person name="Kuo A."/>
            <person name="Mondo S."/>
            <person name="Riley R."/>
            <person name="Otillar R."/>
            <person name="Haridas S."/>
            <person name="Lipzen A."/>
            <person name="Grimwood J."/>
            <person name="Schmutz J."/>
            <person name="Clum A."/>
            <person name="Reid I.D."/>
            <person name="Moisan M.C."/>
            <person name="Butler G."/>
            <person name="Nguyen T.T.M."/>
            <person name="Dewar K."/>
            <person name="Conant G."/>
            <person name="Drula E."/>
            <person name="Henrissat B."/>
            <person name="Hansel C."/>
            <person name="Singer S."/>
            <person name="Hutchinson M.I."/>
            <person name="de Vries R.P."/>
            <person name="Natvig D.O."/>
            <person name="Powell A.J."/>
            <person name="Tsang A."/>
            <person name="Grigoriev I.V."/>
        </authorList>
    </citation>
    <scope>NUCLEOTIDE SEQUENCE [LARGE SCALE GENOMIC DNA]</scope>
    <source>
        <strain evidence="3 4">CBS 620.91</strain>
    </source>
</reference>
<keyword evidence="2" id="KW-0812">Transmembrane</keyword>
<comment type="caution">
    <text evidence="3">The sequence shown here is derived from an EMBL/GenBank/DDBJ whole genome shotgun (WGS) entry which is preliminary data.</text>
</comment>
<dbReference type="Proteomes" id="UP001583172">
    <property type="component" value="Unassembled WGS sequence"/>
</dbReference>
<keyword evidence="2" id="KW-0472">Membrane</keyword>
<keyword evidence="2" id="KW-1133">Transmembrane helix</keyword>
<evidence type="ECO:0000313" key="3">
    <source>
        <dbReference type="EMBL" id="KAL1840073.1"/>
    </source>
</evidence>
<feature type="transmembrane region" description="Helical" evidence="2">
    <location>
        <begin position="170"/>
        <end position="192"/>
    </location>
</feature>